<feature type="region of interest" description="Disordered" evidence="1">
    <location>
        <begin position="32"/>
        <end position="60"/>
    </location>
</feature>
<proteinExistence type="predicted"/>
<feature type="domain" description="Protein kinase" evidence="2">
    <location>
        <begin position="823"/>
        <end position="1229"/>
    </location>
</feature>
<feature type="region of interest" description="Disordered" evidence="1">
    <location>
        <begin position="741"/>
        <end position="813"/>
    </location>
</feature>
<dbReference type="PANTHER" id="PTHR44329:SF289">
    <property type="entry name" value="SERINE_THREONINE-PROTEIN KINASE VIK"/>
    <property type="match status" value="1"/>
</dbReference>
<dbReference type="GO" id="GO:0005524">
    <property type="term" value="F:ATP binding"/>
    <property type="evidence" value="ECO:0007669"/>
    <property type="project" value="InterPro"/>
</dbReference>
<feature type="compositionally biased region" description="Acidic residues" evidence="1">
    <location>
        <begin position="945"/>
        <end position="954"/>
    </location>
</feature>
<dbReference type="Proteomes" id="UP000747399">
    <property type="component" value="Unassembled WGS sequence"/>
</dbReference>
<accession>A0A8J4BLD5</accession>
<dbReference type="PROSITE" id="PS50011">
    <property type="entry name" value="PROTEIN_KINASE_DOM"/>
    <property type="match status" value="1"/>
</dbReference>
<organism evidence="3 4">
    <name type="scientific">Volvox africanus</name>
    <dbReference type="NCBI Taxonomy" id="51714"/>
    <lineage>
        <taxon>Eukaryota</taxon>
        <taxon>Viridiplantae</taxon>
        <taxon>Chlorophyta</taxon>
        <taxon>core chlorophytes</taxon>
        <taxon>Chlorophyceae</taxon>
        <taxon>CS clade</taxon>
        <taxon>Chlamydomonadales</taxon>
        <taxon>Volvocaceae</taxon>
        <taxon>Volvox</taxon>
    </lineage>
</organism>
<feature type="compositionally biased region" description="Basic and acidic residues" evidence="1">
    <location>
        <begin position="955"/>
        <end position="964"/>
    </location>
</feature>
<feature type="compositionally biased region" description="Gly residues" evidence="1">
    <location>
        <begin position="774"/>
        <end position="785"/>
    </location>
</feature>
<evidence type="ECO:0000256" key="1">
    <source>
        <dbReference type="SAM" id="MobiDB-lite"/>
    </source>
</evidence>
<dbReference type="Gene3D" id="1.10.510.10">
    <property type="entry name" value="Transferase(Phosphotransferase) domain 1"/>
    <property type="match status" value="2"/>
</dbReference>
<dbReference type="InterPro" id="IPR051681">
    <property type="entry name" value="Ser/Thr_Kinases-Pseudokinases"/>
</dbReference>
<sequence length="1456" mass="150899">MFEGQVAYYFLKSLGSILQGLDADSSRISVGRGEVESRSNSLRPEGQPEGQPEGHNLPDTVKADILGRRTLKDIVLQSLTPAAADKQLTSCSRLDVLRSSYWGLRQSAGGSGSSDGGCIRGSSGGGSRLCGPEPRVIAADGQAAERQMTIWKPQQATGCSALRAVLAAGTPIPRCHIASFAVNTTVWKGPGHQVVLTNTNATGGYPLMLLQPGLATAINGGASRERGSIFRSHGGAGSGNIRSVAVMSRAVRMVASSGGVGVGCRSSGGAGCGLALAPALTLSPSSGSQGAALHRVVSTASCHQLCQLTHPLAGETVSATASGAATTAVSGLPATTLWTRSHKVGIPSGQDARFALSVYRLGRRDSVHASGSAASALASMAALSSAMPQQERLYEYPRTRSVTRHLFVALRTGGGSKVSVEDPEVGPRSFKENVEAGYSKEPSESAKAAAAAAMMAARARVASKRRKLAARLAAAPRMGTCRMRKARATSGGSNVNTNSSSNNSSNNSSNISSRSGSTGGSSGLKVVPNPVSGLLPDLAPDTPAGEAAKGARQQGGEQALPAKECVPMEEPQSSVVAAEWGVMASPPQSAWPPAATVLGAVGARMNSSGGIMKGGRGSGGGGGAPTNKPNDLMWREASARAAWAELPSYGAPRVEPRGAAVASWRGTMAGERRAAWETQPEGSVLGLNSDMEASSPDGRGGAVHYDKVLQGSVSYCASADASIRGGDKDDCGADARLSCGDGGGAADDDATVRDGADGGGDDGSDVSSDDDNGVDGGAGGMYADGGGDDDDGNRNNGGGSFGDGDGGSHSPGVLEVPALIRGLSALQAVEEGPFSITLQGTWQECYSVVVKVLTHGEECSYTLNRVCQLWSQLAHPNIVTCGAVDTFPAAVLESVPAMAELIPKPTSASTGLQTWLVLERCENGSLAALLAERYQLHQAARVETEVETDEAESDGDSRCGRSGDGDCGNTRDTAPFPGLLTVAEVLSIAQEVAWGLSYLRSLDMYHGDVRAENIMIQTVVLPSAVSASGNQADEGGMAVPSCSADDDSGGACIKAEHQDFCSSGPLVVAAPSVYLHRVAKLTEPGVTLARMLAGCAGGPWTPEAVEALGTTSGSDVSHVPPELLLTGQLQPSSDVYSLGFLLWRMLSTTGEAPYSNHRAVEVAYKVVGCGMRPSLPPAVPEPLRCLVEECWQSDPEARPTAYEVLQRVTELQVHAEELQNHWRERHSLFRAVVAVPVSAVAMLPMLREQHEMVERWAEAAGIELRHADAARSSSGQSGAMDAVTLYKIPVGPNRSVAHLYQQPPAPTPPTSAWNFVNKMREQRRPPALEPPPRRASGLLLLPAPVPQPAMPVPELLYLSPPRQPSVMPAPELLLLPAPGLSLLPTPGGPMLLSPSHPSMLLPADPFAMQSPAPADAEMLMEMDIDDAPIGFPAPQSETQSHTQPHAALTHTCFSSE</sequence>
<comment type="caution">
    <text evidence="3">The sequence shown here is derived from an EMBL/GenBank/DDBJ whole genome shotgun (WGS) entry which is preliminary data.</text>
</comment>
<feature type="region of interest" description="Disordered" evidence="1">
    <location>
        <begin position="943"/>
        <end position="970"/>
    </location>
</feature>
<dbReference type="PANTHER" id="PTHR44329">
    <property type="entry name" value="SERINE/THREONINE-PROTEIN KINASE TNNI3K-RELATED"/>
    <property type="match status" value="1"/>
</dbReference>
<dbReference type="InterPro" id="IPR000719">
    <property type="entry name" value="Prot_kinase_dom"/>
</dbReference>
<protein>
    <recommendedName>
        <fullName evidence="2">Protein kinase domain-containing protein</fullName>
    </recommendedName>
</protein>
<dbReference type="GO" id="GO:0004674">
    <property type="term" value="F:protein serine/threonine kinase activity"/>
    <property type="evidence" value="ECO:0007669"/>
    <property type="project" value="TreeGrafter"/>
</dbReference>
<name>A0A8J4BLD5_9CHLO</name>
<reference evidence="3" key="1">
    <citation type="journal article" date="2021" name="Proc. Natl. Acad. Sci. U.S.A.">
        <title>Three genomes in the algal genus Volvox reveal the fate of a haploid sex-determining region after a transition to homothallism.</title>
        <authorList>
            <person name="Yamamoto K."/>
            <person name="Hamaji T."/>
            <person name="Kawai-Toyooka H."/>
            <person name="Matsuzaki R."/>
            <person name="Takahashi F."/>
            <person name="Nishimura Y."/>
            <person name="Kawachi M."/>
            <person name="Noguchi H."/>
            <person name="Minakuchi Y."/>
            <person name="Umen J.G."/>
            <person name="Toyoda A."/>
            <person name="Nozaki H."/>
        </authorList>
    </citation>
    <scope>NUCLEOTIDE SEQUENCE</scope>
    <source>
        <strain evidence="3">NIES-3780</strain>
    </source>
</reference>
<dbReference type="InterPro" id="IPR008266">
    <property type="entry name" value="Tyr_kinase_AS"/>
</dbReference>
<feature type="compositionally biased region" description="Acidic residues" evidence="1">
    <location>
        <begin position="759"/>
        <end position="773"/>
    </location>
</feature>
<feature type="compositionally biased region" description="Low complexity" evidence="1">
    <location>
        <begin position="489"/>
        <end position="516"/>
    </location>
</feature>
<evidence type="ECO:0000313" key="4">
    <source>
        <dbReference type="Proteomes" id="UP000747399"/>
    </source>
</evidence>
<dbReference type="InterPro" id="IPR001245">
    <property type="entry name" value="Ser-Thr/Tyr_kinase_cat_dom"/>
</dbReference>
<dbReference type="EMBL" id="BNCO01000043">
    <property type="protein sequence ID" value="GIL61019.1"/>
    <property type="molecule type" value="Genomic_DNA"/>
</dbReference>
<dbReference type="Pfam" id="PF07714">
    <property type="entry name" value="PK_Tyr_Ser-Thr"/>
    <property type="match status" value="2"/>
</dbReference>
<evidence type="ECO:0000313" key="3">
    <source>
        <dbReference type="EMBL" id="GIL61019.1"/>
    </source>
</evidence>
<feature type="region of interest" description="Disordered" evidence="1">
    <location>
        <begin position="475"/>
        <end position="567"/>
    </location>
</feature>
<feature type="compositionally biased region" description="Gly residues" evidence="1">
    <location>
        <begin position="795"/>
        <end position="809"/>
    </location>
</feature>
<dbReference type="InterPro" id="IPR011009">
    <property type="entry name" value="Kinase-like_dom_sf"/>
</dbReference>
<gene>
    <name evidence="3" type="ORF">Vafri_15442</name>
</gene>
<keyword evidence="4" id="KW-1185">Reference proteome</keyword>
<feature type="region of interest" description="Disordered" evidence="1">
    <location>
        <begin position="671"/>
        <end position="699"/>
    </location>
</feature>
<dbReference type="SUPFAM" id="SSF56112">
    <property type="entry name" value="Protein kinase-like (PK-like)"/>
    <property type="match status" value="1"/>
</dbReference>
<dbReference type="PROSITE" id="PS00109">
    <property type="entry name" value="PROTEIN_KINASE_TYR"/>
    <property type="match status" value="1"/>
</dbReference>
<evidence type="ECO:0000259" key="2">
    <source>
        <dbReference type="PROSITE" id="PS50011"/>
    </source>
</evidence>